<evidence type="ECO:0000256" key="2">
    <source>
        <dbReference type="ARBA" id="ARBA00007371"/>
    </source>
</evidence>
<name>H0XZF3_OTOGA</name>
<evidence type="ECO:0000256" key="5">
    <source>
        <dbReference type="ARBA" id="ARBA00022729"/>
    </source>
</evidence>
<evidence type="ECO:0000256" key="8">
    <source>
        <dbReference type="ARBA" id="ARBA00023157"/>
    </source>
</evidence>
<dbReference type="STRING" id="30611.ENSOGAP00000021496"/>
<evidence type="ECO:0000256" key="3">
    <source>
        <dbReference type="ARBA" id="ARBA00022525"/>
    </source>
</evidence>
<dbReference type="EMBL" id="AAQR03179998">
    <property type="status" value="NOT_ANNOTATED_CDS"/>
    <property type="molecule type" value="Genomic_DNA"/>
</dbReference>
<dbReference type="InParanoid" id="H0XZF3"/>
<keyword evidence="8" id="KW-1015">Disulfide bond</keyword>
<dbReference type="KEGG" id="oga:100954581"/>
<dbReference type="OrthoDB" id="9607806at2759"/>
<dbReference type="CTD" id="140881"/>
<dbReference type="Ensembl" id="ENSOGAT00000031707.1">
    <property type="protein sequence ID" value="ENSOGAP00000021496.1"/>
    <property type="gene ID" value="ENSOGAG00000027515.1"/>
</dbReference>
<dbReference type="eggNOG" id="ENOG502TDUT">
    <property type="taxonomic scope" value="Eukaryota"/>
</dbReference>
<evidence type="ECO:0000256" key="6">
    <source>
        <dbReference type="ARBA" id="ARBA00022940"/>
    </source>
</evidence>
<sequence>MKLLFPIFASLMLQYQVNTEYLGLKRCLMGFGRCKDQCNADEKQVQKCKKKKCCIGPKVVHLIKSYLQNEMPSSLGKDAEEILKISKNSSAMKQKKHILSVLPNIKNSGFLINTNMIIIPNATSVNSATISTWTPGHSTYTANSTKRNTKKDKNSAIIISPPPPP</sequence>
<dbReference type="GeneTree" id="ENSGT00390000008616"/>
<feature type="chain" id="PRO_5041020646" description="Beta-defensin" evidence="9">
    <location>
        <begin position="20"/>
        <end position="165"/>
    </location>
</feature>
<dbReference type="InterPro" id="IPR025933">
    <property type="entry name" value="Beta_defensin_dom"/>
</dbReference>
<keyword evidence="4 9" id="KW-0929">Antimicrobial</keyword>
<reference evidence="13" key="1">
    <citation type="submission" date="2011-03" db="EMBL/GenBank/DDBJ databases">
        <title>Version 3 of the genome sequence of Otolemur garnettii (Bushbaby).</title>
        <authorList>
            <consortium name="The Broad Institute Genome Sequencing Platform"/>
            <person name="Di Palma F."/>
            <person name="Johnson J."/>
            <person name="Lander E.S."/>
            <person name="Lindblad-Toh K."/>
            <person name="Jaffe D.B."/>
            <person name="Gnerre S."/>
            <person name="MacCallum I."/>
            <person name="Przybylski D."/>
            <person name="Ribeiro F.J."/>
            <person name="Burton J.N."/>
            <person name="Walker B.J."/>
            <person name="Sharpe T."/>
            <person name="Hall G."/>
        </authorList>
    </citation>
    <scope>NUCLEOTIDE SEQUENCE [LARGE SCALE GENOMIC DNA]</scope>
</reference>
<dbReference type="RefSeq" id="XP_003804005.2">
    <property type="nucleotide sequence ID" value="XM_003803957.2"/>
</dbReference>
<accession>H0XZF3</accession>
<proteinExistence type="inferred from homology"/>
<dbReference type="AlphaFoldDB" id="H0XZF3"/>
<protein>
    <recommendedName>
        <fullName evidence="9">Beta-defensin</fullName>
    </recommendedName>
</protein>
<comment type="subcellular location">
    <subcellularLocation>
        <location evidence="1 9">Secreted</location>
    </subcellularLocation>
</comment>
<keyword evidence="5 9" id="KW-0732">Signal</keyword>
<feature type="domain" description="Beta-defensin" evidence="11">
    <location>
        <begin position="26"/>
        <end position="54"/>
    </location>
</feature>
<reference evidence="12" key="2">
    <citation type="submission" date="2025-08" db="UniProtKB">
        <authorList>
            <consortium name="Ensembl"/>
        </authorList>
    </citation>
    <scope>IDENTIFICATION</scope>
</reference>
<comment type="function">
    <text evidence="9">Has antibacterial activity.</text>
</comment>
<dbReference type="HOGENOM" id="CLU_1618467_0_0_1"/>
<evidence type="ECO:0000313" key="12">
    <source>
        <dbReference type="Ensembl" id="ENSOGAP00000021496.1"/>
    </source>
</evidence>
<evidence type="ECO:0000313" key="13">
    <source>
        <dbReference type="Proteomes" id="UP000005225"/>
    </source>
</evidence>
<evidence type="ECO:0000256" key="7">
    <source>
        <dbReference type="ARBA" id="ARBA00023022"/>
    </source>
</evidence>
<keyword evidence="6 9" id="KW-0211">Defensin</keyword>
<evidence type="ECO:0000256" key="10">
    <source>
        <dbReference type="SAM" id="MobiDB-lite"/>
    </source>
</evidence>
<keyword evidence="7 9" id="KW-0044">Antibiotic</keyword>
<dbReference type="GO" id="GO:0042742">
    <property type="term" value="P:defense response to bacterium"/>
    <property type="evidence" value="ECO:0007669"/>
    <property type="project" value="UniProtKB-UniRule"/>
</dbReference>
<dbReference type="OMA" id="RRCLMGF"/>
<organism evidence="12 13">
    <name type="scientific">Otolemur garnettii</name>
    <name type="common">Small-eared galago</name>
    <name type="synonym">Garnett's greater bushbaby</name>
    <dbReference type="NCBI Taxonomy" id="30611"/>
    <lineage>
        <taxon>Eukaryota</taxon>
        <taxon>Metazoa</taxon>
        <taxon>Chordata</taxon>
        <taxon>Craniata</taxon>
        <taxon>Vertebrata</taxon>
        <taxon>Euteleostomi</taxon>
        <taxon>Mammalia</taxon>
        <taxon>Eutheria</taxon>
        <taxon>Euarchontoglires</taxon>
        <taxon>Primates</taxon>
        <taxon>Strepsirrhini</taxon>
        <taxon>Lorisiformes</taxon>
        <taxon>Galagidae</taxon>
        <taxon>Otolemur</taxon>
    </lineage>
</organism>
<evidence type="ECO:0000256" key="1">
    <source>
        <dbReference type="ARBA" id="ARBA00004613"/>
    </source>
</evidence>
<comment type="similarity">
    <text evidence="2 9">Belongs to the beta-defensin family.</text>
</comment>
<evidence type="ECO:0000256" key="9">
    <source>
        <dbReference type="RuleBase" id="RU231113"/>
    </source>
</evidence>
<evidence type="ECO:0000259" key="11">
    <source>
        <dbReference type="Pfam" id="PF13841"/>
    </source>
</evidence>
<reference evidence="12" key="3">
    <citation type="submission" date="2025-09" db="UniProtKB">
        <authorList>
            <consortium name="Ensembl"/>
        </authorList>
    </citation>
    <scope>IDENTIFICATION</scope>
</reference>
<dbReference type="Pfam" id="PF13841">
    <property type="entry name" value="Defensin_beta_2"/>
    <property type="match status" value="1"/>
</dbReference>
<dbReference type="GO" id="GO:0045087">
    <property type="term" value="P:innate immune response"/>
    <property type="evidence" value="ECO:0007669"/>
    <property type="project" value="InterPro"/>
</dbReference>
<dbReference type="GO" id="GO:0005576">
    <property type="term" value="C:extracellular region"/>
    <property type="evidence" value="ECO:0007669"/>
    <property type="project" value="UniProtKB-SubCell"/>
</dbReference>
<keyword evidence="3 9" id="KW-0964">Secreted</keyword>
<keyword evidence="13" id="KW-1185">Reference proteome</keyword>
<feature type="signal peptide" evidence="9">
    <location>
        <begin position="1"/>
        <end position="19"/>
    </location>
</feature>
<gene>
    <name evidence="12" type="primary">DEFB129</name>
</gene>
<feature type="region of interest" description="Disordered" evidence="10">
    <location>
        <begin position="141"/>
        <end position="165"/>
    </location>
</feature>
<dbReference type="Proteomes" id="UP000005225">
    <property type="component" value="Unassembled WGS sequence"/>
</dbReference>
<dbReference type="GeneID" id="100954581"/>
<evidence type="ECO:0000256" key="4">
    <source>
        <dbReference type="ARBA" id="ARBA00022529"/>
    </source>
</evidence>